<dbReference type="GO" id="GO:0016987">
    <property type="term" value="F:sigma factor activity"/>
    <property type="evidence" value="ECO:0007669"/>
    <property type="project" value="UniProtKB-KW"/>
</dbReference>
<comment type="similarity">
    <text evidence="1">Belongs to the sigma-70 factor family. ECF subfamily.</text>
</comment>
<dbReference type="InterPro" id="IPR014284">
    <property type="entry name" value="RNA_pol_sigma-70_dom"/>
</dbReference>
<dbReference type="PANTHER" id="PTHR43133">
    <property type="entry name" value="RNA POLYMERASE ECF-TYPE SIGMA FACTO"/>
    <property type="match status" value="1"/>
</dbReference>
<dbReference type="InterPro" id="IPR007627">
    <property type="entry name" value="RNA_pol_sigma70_r2"/>
</dbReference>
<reference evidence="8 9" key="1">
    <citation type="journal article" date="2009" name="Stand. Genomic Sci.">
        <title>Complete genome sequence of Stackebrandtia nassauensis type strain (LLR-40K-21).</title>
        <authorList>
            <person name="Munk C."/>
            <person name="Lapidus A."/>
            <person name="Copeland A."/>
            <person name="Jando M."/>
            <person name="Mayilraj S."/>
            <person name="Glavina Del Rio T."/>
            <person name="Nolan M."/>
            <person name="Chen F."/>
            <person name="Lucas S."/>
            <person name="Tice H."/>
            <person name="Cheng J.F."/>
            <person name="Han C."/>
            <person name="Detter J.C."/>
            <person name="Bruce D."/>
            <person name="Goodwin L."/>
            <person name="Chain P."/>
            <person name="Pitluck S."/>
            <person name="Goker M."/>
            <person name="Ovchinikova G."/>
            <person name="Pati A."/>
            <person name="Ivanova N."/>
            <person name="Mavromatis K."/>
            <person name="Chen A."/>
            <person name="Palaniappan K."/>
            <person name="Land M."/>
            <person name="Hauser L."/>
            <person name="Chang Y.J."/>
            <person name="Jeffries C.D."/>
            <person name="Bristow J."/>
            <person name="Eisen J.A."/>
            <person name="Markowitz V."/>
            <person name="Hugenholtz P."/>
            <person name="Kyrpides N.C."/>
            <person name="Klenk H.P."/>
        </authorList>
    </citation>
    <scope>NUCLEOTIDE SEQUENCE [LARGE SCALE GENOMIC DNA]</scope>
    <source>
        <strain evidence="9">DSM 44728 / CIP 108903 / NRRL B-16338 / NBRC 102104 / LLR-40K-21</strain>
    </source>
</reference>
<keyword evidence="2" id="KW-0805">Transcription regulation</keyword>
<evidence type="ECO:0000256" key="1">
    <source>
        <dbReference type="ARBA" id="ARBA00010641"/>
    </source>
</evidence>
<dbReference type="Gene3D" id="1.10.1740.10">
    <property type="match status" value="1"/>
</dbReference>
<dbReference type="EMBL" id="CP001778">
    <property type="protein sequence ID" value="ADD40235.1"/>
    <property type="molecule type" value="Genomic_DNA"/>
</dbReference>
<feature type="domain" description="RNA polymerase sigma-70 region 2" evidence="6">
    <location>
        <begin position="26"/>
        <end position="92"/>
    </location>
</feature>
<dbReference type="NCBIfam" id="TIGR02937">
    <property type="entry name" value="sigma70-ECF"/>
    <property type="match status" value="1"/>
</dbReference>
<dbReference type="Pfam" id="PF04545">
    <property type="entry name" value="Sigma70_r4"/>
    <property type="match status" value="1"/>
</dbReference>
<accession>D3Q5T6</accession>
<keyword evidence="5" id="KW-0804">Transcription</keyword>
<name>D3Q5T6_STANL</name>
<dbReference type="InterPro" id="IPR007630">
    <property type="entry name" value="RNA_pol_sigma70_r4"/>
</dbReference>
<evidence type="ECO:0000259" key="7">
    <source>
        <dbReference type="Pfam" id="PF04545"/>
    </source>
</evidence>
<gene>
    <name evidence="8" type="ordered locus">Snas_0520</name>
</gene>
<dbReference type="InterPro" id="IPR013325">
    <property type="entry name" value="RNA_pol_sigma_r2"/>
</dbReference>
<evidence type="ECO:0000256" key="2">
    <source>
        <dbReference type="ARBA" id="ARBA00023015"/>
    </source>
</evidence>
<dbReference type="Gene3D" id="1.10.10.10">
    <property type="entry name" value="Winged helix-like DNA-binding domain superfamily/Winged helix DNA-binding domain"/>
    <property type="match status" value="1"/>
</dbReference>
<keyword evidence="9" id="KW-1185">Reference proteome</keyword>
<dbReference type="STRING" id="446470.Snas_0520"/>
<evidence type="ECO:0000256" key="5">
    <source>
        <dbReference type="ARBA" id="ARBA00023163"/>
    </source>
</evidence>
<dbReference type="PANTHER" id="PTHR43133:SF52">
    <property type="entry name" value="ECF RNA POLYMERASE SIGMA FACTOR SIGL"/>
    <property type="match status" value="1"/>
</dbReference>
<dbReference type="HOGENOM" id="CLU_047691_9_4_11"/>
<dbReference type="InterPro" id="IPR036388">
    <property type="entry name" value="WH-like_DNA-bd_sf"/>
</dbReference>
<dbReference type="Proteomes" id="UP000000844">
    <property type="component" value="Chromosome"/>
</dbReference>
<evidence type="ECO:0000313" key="8">
    <source>
        <dbReference type="EMBL" id="ADD40235.1"/>
    </source>
</evidence>
<sequence>MDEATPSTGLSASMSADEQLIHALHAEHADALWRYACRLTGGDEARAQDAVQETLLRAWRNSRVLASSPDHARRWLYRTLRSRVIDEWRYRKNRPEVITDTLPERHAADHVDSALQGLLVVEALRKLSPAHREVLMECFYGGRSVNEAAEKLAIPAGTVKSRLHYALRALKLALEEAGVVRREER</sequence>
<dbReference type="GO" id="GO:0003677">
    <property type="term" value="F:DNA binding"/>
    <property type="evidence" value="ECO:0007669"/>
    <property type="project" value="UniProtKB-KW"/>
</dbReference>
<dbReference type="AlphaFoldDB" id="D3Q5T6"/>
<dbReference type="CDD" id="cd06171">
    <property type="entry name" value="Sigma70_r4"/>
    <property type="match status" value="1"/>
</dbReference>
<keyword evidence="3" id="KW-0731">Sigma factor</keyword>
<dbReference type="eggNOG" id="COG1595">
    <property type="taxonomic scope" value="Bacteria"/>
</dbReference>
<evidence type="ECO:0000259" key="6">
    <source>
        <dbReference type="Pfam" id="PF04542"/>
    </source>
</evidence>
<proteinExistence type="inferred from homology"/>
<dbReference type="Pfam" id="PF04542">
    <property type="entry name" value="Sigma70_r2"/>
    <property type="match status" value="1"/>
</dbReference>
<dbReference type="KEGG" id="sna:Snas_0520"/>
<evidence type="ECO:0000256" key="4">
    <source>
        <dbReference type="ARBA" id="ARBA00023125"/>
    </source>
</evidence>
<protein>
    <submittedName>
        <fullName evidence="8">RNA polymerase, sigma-24 subunit, ECF subfamily</fullName>
    </submittedName>
</protein>
<dbReference type="SUPFAM" id="SSF88659">
    <property type="entry name" value="Sigma3 and sigma4 domains of RNA polymerase sigma factors"/>
    <property type="match status" value="1"/>
</dbReference>
<evidence type="ECO:0000256" key="3">
    <source>
        <dbReference type="ARBA" id="ARBA00023082"/>
    </source>
</evidence>
<dbReference type="RefSeq" id="WP_013015806.1">
    <property type="nucleotide sequence ID" value="NC_013947.1"/>
</dbReference>
<dbReference type="InterPro" id="IPR039425">
    <property type="entry name" value="RNA_pol_sigma-70-like"/>
</dbReference>
<evidence type="ECO:0000313" key="9">
    <source>
        <dbReference type="Proteomes" id="UP000000844"/>
    </source>
</evidence>
<feature type="domain" description="RNA polymerase sigma-70 region 4" evidence="7">
    <location>
        <begin position="123"/>
        <end position="171"/>
    </location>
</feature>
<dbReference type="GO" id="GO:0006352">
    <property type="term" value="P:DNA-templated transcription initiation"/>
    <property type="evidence" value="ECO:0007669"/>
    <property type="project" value="InterPro"/>
</dbReference>
<organism evidence="8 9">
    <name type="scientific">Stackebrandtia nassauensis (strain DSM 44728 / CIP 108903 / NRRL B-16338 / NBRC 102104 / LLR-40K-21)</name>
    <dbReference type="NCBI Taxonomy" id="446470"/>
    <lineage>
        <taxon>Bacteria</taxon>
        <taxon>Bacillati</taxon>
        <taxon>Actinomycetota</taxon>
        <taxon>Actinomycetes</taxon>
        <taxon>Glycomycetales</taxon>
        <taxon>Glycomycetaceae</taxon>
        <taxon>Stackebrandtia</taxon>
    </lineage>
</organism>
<dbReference type="SUPFAM" id="SSF88946">
    <property type="entry name" value="Sigma2 domain of RNA polymerase sigma factors"/>
    <property type="match status" value="1"/>
</dbReference>
<keyword evidence="4" id="KW-0238">DNA-binding</keyword>
<dbReference type="InterPro" id="IPR013324">
    <property type="entry name" value="RNA_pol_sigma_r3/r4-like"/>
</dbReference>